<feature type="transmembrane region" description="Helical" evidence="8">
    <location>
        <begin position="241"/>
        <end position="262"/>
    </location>
</feature>
<dbReference type="PANTHER" id="PTHR48021:SF23">
    <property type="entry name" value="SUGAR TRANSPORTER ERD6-LIKE 6"/>
    <property type="match status" value="1"/>
</dbReference>
<keyword evidence="6 8" id="KW-0472">Membrane</keyword>
<dbReference type="EMBL" id="CACTIH010000135">
    <property type="protein sequence ID" value="CAA2955055.1"/>
    <property type="molecule type" value="Genomic_DNA"/>
</dbReference>
<dbReference type="InterPro" id="IPR036259">
    <property type="entry name" value="MFS_trans_sf"/>
</dbReference>
<proteinExistence type="inferred from homology"/>
<dbReference type="PROSITE" id="PS50850">
    <property type="entry name" value="MFS"/>
    <property type="match status" value="1"/>
</dbReference>
<dbReference type="GO" id="GO:0022857">
    <property type="term" value="F:transmembrane transporter activity"/>
    <property type="evidence" value="ECO:0007669"/>
    <property type="project" value="InterPro"/>
</dbReference>
<keyword evidence="5 8" id="KW-1133">Transmembrane helix</keyword>
<keyword evidence="3 10" id="KW-0762">Sugar transport</keyword>
<feature type="transmembrane region" description="Helical" evidence="8">
    <location>
        <begin position="34"/>
        <end position="56"/>
    </location>
</feature>
<evidence type="ECO:0000256" key="6">
    <source>
        <dbReference type="ARBA" id="ARBA00023136"/>
    </source>
</evidence>
<comment type="subcellular location">
    <subcellularLocation>
        <location evidence="1">Membrane</location>
        <topology evidence="1">Multi-pass membrane protein</topology>
    </subcellularLocation>
</comment>
<dbReference type="Gramene" id="OE9A109791T1">
    <property type="protein sequence ID" value="OE9A109791C1"/>
    <property type="gene ID" value="OE9A109791"/>
</dbReference>
<dbReference type="SUPFAM" id="SSF103473">
    <property type="entry name" value="MFS general substrate transporter"/>
    <property type="match status" value="1"/>
</dbReference>
<comment type="similarity">
    <text evidence="2">Belongs to the major facilitator superfamily. Sugar transporter (TC 2.A.1.1) family.</text>
</comment>
<keyword evidence="3 10" id="KW-0813">Transport</keyword>
<evidence type="ECO:0000313" key="11">
    <source>
        <dbReference type="Proteomes" id="UP000594638"/>
    </source>
</evidence>
<dbReference type="Proteomes" id="UP000594638">
    <property type="component" value="Unassembled WGS sequence"/>
</dbReference>
<evidence type="ECO:0000256" key="4">
    <source>
        <dbReference type="ARBA" id="ARBA00022692"/>
    </source>
</evidence>
<evidence type="ECO:0000256" key="3">
    <source>
        <dbReference type="ARBA" id="ARBA00022597"/>
    </source>
</evidence>
<dbReference type="OrthoDB" id="6612291at2759"/>
<evidence type="ECO:0000256" key="2">
    <source>
        <dbReference type="ARBA" id="ARBA00010992"/>
    </source>
</evidence>
<dbReference type="InterPro" id="IPR050549">
    <property type="entry name" value="MFS_Trehalose_Transporter"/>
</dbReference>
<evidence type="ECO:0000313" key="10">
    <source>
        <dbReference type="EMBL" id="CAA2955055.1"/>
    </source>
</evidence>
<feature type="domain" description="Major facilitator superfamily (MFS) profile" evidence="9">
    <location>
        <begin position="1"/>
        <end position="272"/>
    </location>
</feature>
<evidence type="ECO:0000259" key="9">
    <source>
        <dbReference type="PROSITE" id="PS50850"/>
    </source>
</evidence>
<dbReference type="Gene3D" id="1.20.1250.20">
    <property type="entry name" value="MFS general substrate transporter like domains"/>
    <property type="match status" value="2"/>
</dbReference>
<keyword evidence="4 8" id="KW-0812">Transmembrane</keyword>
<dbReference type="GO" id="GO:0016020">
    <property type="term" value="C:membrane"/>
    <property type="evidence" value="ECO:0007669"/>
    <property type="project" value="UniProtKB-SubCell"/>
</dbReference>
<evidence type="ECO:0000256" key="1">
    <source>
        <dbReference type="ARBA" id="ARBA00004141"/>
    </source>
</evidence>
<feature type="transmembrane region" description="Helical" evidence="8">
    <location>
        <begin position="62"/>
        <end position="83"/>
    </location>
</feature>
<protein>
    <submittedName>
        <fullName evidence="10">Sugar transporter ERD6-like 6</fullName>
    </submittedName>
</protein>
<feature type="transmembrane region" description="Helical" evidence="8">
    <location>
        <begin position="148"/>
        <end position="169"/>
    </location>
</feature>
<evidence type="ECO:0000256" key="5">
    <source>
        <dbReference type="ARBA" id="ARBA00022989"/>
    </source>
</evidence>
<evidence type="ECO:0000256" key="8">
    <source>
        <dbReference type="SAM" id="Phobius"/>
    </source>
</evidence>
<dbReference type="InterPro" id="IPR020846">
    <property type="entry name" value="MFS_dom"/>
</dbReference>
<name>A0A8S0PU61_OLEEU</name>
<accession>A0A8S0PU61</accession>
<dbReference type="InterPro" id="IPR005828">
    <property type="entry name" value="MFS_sugar_transport-like"/>
</dbReference>
<organism evidence="10 11">
    <name type="scientific">Olea europaea subsp. europaea</name>
    <dbReference type="NCBI Taxonomy" id="158383"/>
    <lineage>
        <taxon>Eukaryota</taxon>
        <taxon>Viridiplantae</taxon>
        <taxon>Streptophyta</taxon>
        <taxon>Embryophyta</taxon>
        <taxon>Tracheophyta</taxon>
        <taxon>Spermatophyta</taxon>
        <taxon>Magnoliopsida</taxon>
        <taxon>eudicotyledons</taxon>
        <taxon>Gunneridae</taxon>
        <taxon>Pentapetalae</taxon>
        <taxon>asterids</taxon>
        <taxon>lamiids</taxon>
        <taxon>Lamiales</taxon>
        <taxon>Oleaceae</taxon>
        <taxon>Oleeae</taxon>
        <taxon>Olea</taxon>
    </lineage>
</organism>
<evidence type="ECO:0000256" key="7">
    <source>
        <dbReference type="ARBA" id="ARBA00044504"/>
    </source>
</evidence>
<sequence>MSFREEIEDVMGDLKKPFLQTGSWYRMGSRQPSLMGSAQAISDNSISVLACVLIVALGSIQFGLTSLMIAAITNIIGWLAISFARDISLLYMRRLSEGFCVGIISYTVPVYIAEIAPQNMRGGLGSVNQLSVTTGILPSYVLGLFVSWRLLAVLGILPYLILIPGLFFIPKSSRWLIGVGLLALQHLTETNGVIFYSTTIFGSAGRRFLVGIENYFKFRCACISRFPTISTWLVDKTWRRILLMTSTGMAISLLVVAVSFYVKGVVPEDSSL</sequence>
<dbReference type="PANTHER" id="PTHR48021">
    <property type="match status" value="1"/>
</dbReference>
<dbReference type="Pfam" id="PF00083">
    <property type="entry name" value="Sugar_tr"/>
    <property type="match status" value="1"/>
</dbReference>
<comment type="caution">
    <text evidence="10">The sequence shown here is derived from an EMBL/GenBank/DDBJ whole genome shotgun (WGS) entry which is preliminary data.</text>
</comment>
<comment type="similarity">
    <text evidence="7">Belongs to the major facilitator superfamily. Phosphate:H(+) symporter (TC 2.A.1.9) family.</text>
</comment>
<reference evidence="10 11" key="1">
    <citation type="submission" date="2019-12" db="EMBL/GenBank/DDBJ databases">
        <authorList>
            <person name="Alioto T."/>
            <person name="Alioto T."/>
            <person name="Gomez Garrido J."/>
        </authorList>
    </citation>
    <scope>NUCLEOTIDE SEQUENCE [LARGE SCALE GENOMIC DNA]</scope>
</reference>
<keyword evidence="11" id="KW-1185">Reference proteome</keyword>
<gene>
    <name evidence="10" type="ORF">OLEA9_A109791</name>
</gene>
<dbReference type="AlphaFoldDB" id="A0A8S0PU61"/>
<feature type="transmembrane region" description="Helical" evidence="8">
    <location>
        <begin position="95"/>
        <end position="113"/>
    </location>
</feature>